<name>A0A2V3UED0_9HYPH</name>
<dbReference type="RefSeq" id="WP_110373543.1">
    <property type="nucleotide sequence ID" value="NZ_JAHBRY010000002.1"/>
</dbReference>
<keyword evidence="3" id="KW-1185">Reference proteome</keyword>
<evidence type="ECO:0000313" key="2">
    <source>
        <dbReference type="EMBL" id="PXW63400.1"/>
    </source>
</evidence>
<sequence length="236" mass="25625">MVTTPLDLTELLSGIRAKRGYLLPHHGLMAITAPALLEAYDAAYTAMALDDRVLSHHDREFVWLAILIATDEAIATHHIAKFKAAGGTDEEIDVILTVTALALGFESYRFVNKNWLSHLPACDPPAIYQRALRSAARDVSMRLVHMAAAAVFVCKAGWDALALQIVAAYADGVPELDLAEAVSLTMFPGSVPHFVEAARVWRELIVDGKVPASQSFHDWAHLSGQGGFDEASRAAR</sequence>
<feature type="domain" description="Carboxymuconolactone decarboxylase-like" evidence="1">
    <location>
        <begin position="34"/>
        <end position="107"/>
    </location>
</feature>
<dbReference type="InterPro" id="IPR029032">
    <property type="entry name" value="AhpD-like"/>
</dbReference>
<reference evidence="2 3" key="1">
    <citation type="submission" date="2018-05" db="EMBL/GenBank/DDBJ databases">
        <title>Genomic Encyclopedia of Type Strains, Phase IV (KMG-IV): sequencing the most valuable type-strain genomes for metagenomic binning, comparative biology and taxonomic classification.</title>
        <authorList>
            <person name="Goeker M."/>
        </authorList>
    </citation>
    <scope>NUCLEOTIDE SEQUENCE [LARGE SCALE GENOMIC DNA]</scope>
    <source>
        <strain evidence="2 3">DSM 6462</strain>
    </source>
</reference>
<dbReference type="Gene3D" id="1.20.1290.10">
    <property type="entry name" value="AhpD-like"/>
    <property type="match status" value="1"/>
</dbReference>
<gene>
    <name evidence="2" type="ORF">C7450_102316</name>
</gene>
<protein>
    <submittedName>
        <fullName evidence="2">Carboxymuconolactone decarboxylase family protein</fullName>
    </submittedName>
</protein>
<dbReference type="Proteomes" id="UP000248021">
    <property type="component" value="Unassembled WGS sequence"/>
</dbReference>
<dbReference type="EMBL" id="QJJK01000002">
    <property type="protein sequence ID" value="PXW63400.1"/>
    <property type="molecule type" value="Genomic_DNA"/>
</dbReference>
<evidence type="ECO:0000259" key="1">
    <source>
        <dbReference type="Pfam" id="PF02627"/>
    </source>
</evidence>
<evidence type="ECO:0000313" key="3">
    <source>
        <dbReference type="Proteomes" id="UP000248021"/>
    </source>
</evidence>
<dbReference type="OrthoDB" id="8682264at2"/>
<proteinExistence type="predicted"/>
<dbReference type="Pfam" id="PF02627">
    <property type="entry name" value="CMD"/>
    <property type="match status" value="1"/>
</dbReference>
<accession>A0A2V3UED0</accession>
<dbReference type="GO" id="GO:0051920">
    <property type="term" value="F:peroxiredoxin activity"/>
    <property type="evidence" value="ECO:0007669"/>
    <property type="project" value="InterPro"/>
</dbReference>
<organism evidence="2 3">
    <name type="scientific">Chelatococcus asaccharovorans</name>
    <dbReference type="NCBI Taxonomy" id="28210"/>
    <lineage>
        <taxon>Bacteria</taxon>
        <taxon>Pseudomonadati</taxon>
        <taxon>Pseudomonadota</taxon>
        <taxon>Alphaproteobacteria</taxon>
        <taxon>Hyphomicrobiales</taxon>
        <taxon>Chelatococcaceae</taxon>
        <taxon>Chelatococcus</taxon>
    </lineage>
</organism>
<comment type="caution">
    <text evidence="2">The sequence shown here is derived from an EMBL/GenBank/DDBJ whole genome shotgun (WGS) entry which is preliminary data.</text>
</comment>
<dbReference type="SUPFAM" id="SSF69118">
    <property type="entry name" value="AhpD-like"/>
    <property type="match status" value="1"/>
</dbReference>
<dbReference type="AlphaFoldDB" id="A0A2V3UED0"/>
<dbReference type="InterPro" id="IPR003779">
    <property type="entry name" value="CMD-like"/>
</dbReference>